<dbReference type="AlphaFoldDB" id="A0A9Q1FL98"/>
<organism evidence="1 2">
    <name type="scientific">Synaphobranchus kaupii</name>
    <name type="common">Kaup's arrowtooth eel</name>
    <dbReference type="NCBI Taxonomy" id="118154"/>
    <lineage>
        <taxon>Eukaryota</taxon>
        <taxon>Metazoa</taxon>
        <taxon>Chordata</taxon>
        <taxon>Craniata</taxon>
        <taxon>Vertebrata</taxon>
        <taxon>Euteleostomi</taxon>
        <taxon>Actinopterygii</taxon>
        <taxon>Neopterygii</taxon>
        <taxon>Teleostei</taxon>
        <taxon>Anguilliformes</taxon>
        <taxon>Synaphobranchidae</taxon>
        <taxon>Synaphobranchus</taxon>
    </lineage>
</organism>
<keyword evidence="2" id="KW-1185">Reference proteome</keyword>
<reference evidence="1" key="1">
    <citation type="journal article" date="2023" name="Science">
        <title>Genome structures resolve the early diversification of teleost fishes.</title>
        <authorList>
            <person name="Parey E."/>
            <person name="Louis A."/>
            <person name="Montfort J."/>
            <person name="Bouchez O."/>
            <person name="Roques C."/>
            <person name="Iampietro C."/>
            <person name="Lluch J."/>
            <person name="Castinel A."/>
            <person name="Donnadieu C."/>
            <person name="Desvignes T."/>
            <person name="Floi Bucao C."/>
            <person name="Jouanno E."/>
            <person name="Wen M."/>
            <person name="Mejri S."/>
            <person name="Dirks R."/>
            <person name="Jansen H."/>
            <person name="Henkel C."/>
            <person name="Chen W.J."/>
            <person name="Zahm M."/>
            <person name="Cabau C."/>
            <person name="Klopp C."/>
            <person name="Thompson A.W."/>
            <person name="Robinson-Rechavi M."/>
            <person name="Braasch I."/>
            <person name="Lecointre G."/>
            <person name="Bobe J."/>
            <person name="Postlethwait J.H."/>
            <person name="Berthelot C."/>
            <person name="Roest Crollius H."/>
            <person name="Guiguen Y."/>
        </authorList>
    </citation>
    <scope>NUCLEOTIDE SEQUENCE</scope>
    <source>
        <strain evidence="1">WJC10195</strain>
    </source>
</reference>
<comment type="caution">
    <text evidence="1">The sequence shown here is derived from an EMBL/GenBank/DDBJ whole genome shotgun (WGS) entry which is preliminary data.</text>
</comment>
<proteinExistence type="predicted"/>
<protein>
    <submittedName>
        <fullName evidence="1">Uncharacterized protein</fullName>
    </submittedName>
</protein>
<dbReference type="EMBL" id="JAINUF010000005">
    <property type="protein sequence ID" value="KAJ8360762.1"/>
    <property type="molecule type" value="Genomic_DNA"/>
</dbReference>
<name>A0A9Q1FL98_SYNKA</name>
<accession>A0A9Q1FL98</accession>
<sequence>MTKKGTVAGKAAAVNSKLSSSKEVSYSECLWTRGAGDCPDARPGSTVSPISPSAGEPCFITELPTFPGRELVLGGGWSHMQHGYETFLSC</sequence>
<evidence type="ECO:0000313" key="2">
    <source>
        <dbReference type="Proteomes" id="UP001152622"/>
    </source>
</evidence>
<evidence type="ECO:0000313" key="1">
    <source>
        <dbReference type="EMBL" id="KAJ8360762.1"/>
    </source>
</evidence>
<gene>
    <name evidence="1" type="ORF">SKAU_G00172870</name>
</gene>
<dbReference type="Proteomes" id="UP001152622">
    <property type="component" value="Chromosome 5"/>
</dbReference>